<name>A0A1H8WEC8_9RHOB</name>
<feature type="domain" description="HTH gntR-type" evidence="4">
    <location>
        <begin position="3"/>
        <end position="70"/>
    </location>
</feature>
<keyword evidence="2 5" id="KW-0238">DNA-binding</keyword>
<dbReference type="Gene3D" id="1.10.10.10">
    <property type="entry name" value="Winged helix-like DNA-binding domain superfamily/Winged helix DNA-binding domain"/>
    <property type="match status" value="1"/>
</dbReference>
<dbReference type="InterPro" id="IPR036388">
    <property type="entry name" value="WH-like_DNA-bd_sf"/>
</dbReference>
<dbReference type="PANTHER" id="PTHR43537:SF45">
    <property type="entry name" value="GNTR FAMILY REGULATORY PROTEIN"/>
    <property type="match status" value="1"/>
</dbReference>
<dbReference type="AlphaFoldDB" id="A0A1H8WEC8"/>
<sequence>MKQTLTETAYHRIRRDIIECRLAPGSSISEPMLSELLGLGKSGIRAALIRLAHEGLLLPVARQGYVVAPLTLKDARNILDLRIQLEPYAAFLAAGNVKASDFSRVREQFNSGYDLDRVDTLSDFLAANREGRRILGEASGNARLATMIIELVDSLERYLRLGLLTENRSRVFAESHDVLVSLLVAGKKEQAADLSRSQMTASREFIMEALLSQDSIQEAAITSPEQR</sequence>
<evidence type="ECO:0000313" key="5">
    <source>
        <dbReference type="EMBL" id="SEP26025.1"/>
    </source>
</evidence>
<organism evidence="5 6">
    <name type="scientific">Salinihabitans flavidus</name>
    <dbReference type="NCBI Taxonomy" id="569882"/>
    <lineage>
        <taxon>Bacteria</taxon>
        <taxon>Pseudomonadati</taxon>
        <taxon>Pseudomonadota</taxon>
        <taxon>Alphaproteobacteria</taxon>
        <taxon>Rhodobacterales</taxon>
        <taxon>Roseobacteraceae</taxon>
        <taxon>Salinihabitans</taxon>
    </lineage>
</organism>
<evidence type="ECO:0000256" key="2">
    <source>
        <dbReference type="ARBA" id="ARBA00023125"/>
    </source>
</evidence>
<dbReference type="Pfam" id="PF07729">
    <property type="entry name" value="FCD"/>
    <property type="match status" value="1"/>
</dbReference>
<dbReference type="GO" id="GO:0003677">
    <property type="term" value="F:DNA binding"/>
    <property type="evidence" value="ECO:0007669"/>
    <property type="project" value="UniProtKB-KW"/>
</dbReference>
<evidence type="ECO:0000313" key="6">
    <source>
        <dbReference type="Proteomes" id="UP000198893"/>
    </source>
</evidence>
<dbReference type="RefSeq" id="WP_093120828.1">
    <property type="nucleotide sequence ID" value="NZ_FODS01000058.1"/>
</dbReference>
<gene>
    <name evidence="5" type="ORF">SAMN04490248_1584</name>
</gene>
<dbReference type="PROSITE" id="PS50949">
    <property type="entry name" value="HTH_GNTR"/>
    <property type="match status" value="1"/>
</dbReference>
<dbReference type="SMART" id="SM00345">
    <property type="entry name" value="HTH_GNTR"/>
    <property type="match status" value="1"/>
</dbReference>
<dbReference type="InterPro" id="IPR011711">
    <property type="entry name" value="GntR_C"/>
</dbReference>
<dbReference type="Gene3D" id="1.20.120.530">
    <property type="entry name" value="GntR ligand-binding domain-like"/>
    <property type="match status" value="1"/>
</dbReference>
<dbReference type="SUPFAM" id="SSF48008">
    <property type="entry name" value="GntR ligand-binding domain-like"/>
    <property type="match status" value="1"/>
</dbReference>
<dbReference type="Pfam" id="PF00392">
    <property type="entry name" value="GntR"/>
    <property type="match status" value="1"/>
</dbReference>
<dbReference type="Proteomes" id="UP000198893">
    <property type="component" value="Unassembled WGS sequence"/>
</dbReference>
<dbReference type="PANTHER" id="PTHR43537">
    <property type="entry name" value="TRANSCRIPTIONAL REGULATOR, GNTR FAMILY"/>
    <property type="match status" value="1"/>
</dbReference>
<dbReference type="SUPFAM" id="SSF46785">
    <property type="entry name" value="Winged helix' DNA-binding domain"/>
    <property type="match status" value="1"/>
</dbReference>
<keyword evidence="1" id="KW-0805">Transcription regulation</keyword>
<dbReference type="InterPro" id="IPR000524">
    <property type="entry name" value="Tscrpt_reg_HTH_GntR"/>
</dbReference>
<dbReference type="EMBL" id="FODS01000058">
    <property type="protein sequence ID" value="SEP26025.1"/>
    <property type="molecule type" value="Genomic_DNA"/>
</dbReference>
<dbReference type="STRING" id="569882.SAMN04490248_1584"/>
<reference evidence="5 6" key="1">
    <citation type="submission" date="2016-10" db="EMBL/GenBank/DDBJ databases">
        <authorList>
            <person name="de Groot N.N."/>
        </authorList>
    </citation>
    <scope>NUCLEOTIDE SEQUENCE [LARGE SCALE GENOMIC DNA]</scope>
    <source>
        <strain evidence="5 6">DSM 27842</strain>
    </source>
</reference>
<evidence type="ECO:0000256" key="1">
    <source>
        <dbReference type="ARBA" id="ARBA00023015"/>
    </source>
</evidence>
<dbReference type="InterPro" id="IPR008920">
    <property type="entry name" value="TF_FadR/GntR_C"/>
</dbReference>
<dbReference type="OrthoDB" id="9028214at2"/>
<keyword evidence="6" id="KW-1185">Reference proteome</keyword>
<keyword evidence="3" id="KW-0804">Transcription</keyword>
<protein>
    <submittedName>
        <fullName evidence="5">DNA-binding transcriptional regulator, GntR family</fullName>
    </submittedName>
</protein>
<dbReference type="GO" id="GO:0003700">
    <property type="term" value="F:DNA-binding transcription factor activity"/>
    <property type="evidence" value="ECO:0007669"/>
    <property type="project" value="InterPro"/>
</dbReference>
<dbReference type="SMART" id="SM00895">
    <property type="entry name" value="FCD"/>
    <property type="match status" value="1"/>
</dbReference>
<accession>A0A1H8WEC8</accession>
<evidence type="ECO:0000256" key="3">
    <source>
        <dbReference type="ARBA" id="ARBA00023163"/>
    </source>
</evidence>
<evidence type="ECO:0000259" key="4">
    <source>
        <dbReference type="PROSITE" id="PS50949"/>
    </source>
</evidence>
<proteinExistence type="predicted"/>
<dbReference type="InterPro" id="IPR036390">
    <property type="entry name" value="WH_DNA-bd_sf"/>
</dbReference>